<proteinExistence type="predicted"/>
<name>A0A090NZ23_SHIDY</name>
<dbReference type="EMBL" id="AXUT01000016">
    <property type="protein sequence ID" value="ESU82263.1"/>
    <property type="molecule type" value="Genomic_DNA"/>
</dbReference>
<dbReference type="AlphaFoldDB" id="A0A090NZ23"/>
<organism evidence="2 3">
    <name type="scientific">Shigella dysenteriae WRSd3</name>
    <dbReference type="NCBI Taxonomy" id="1401327"/>
    <lineage>
        <taxon>Bacteria</taxon>
        <taxon>Pseudomonadati</taxon>
        <taxon>Pseudomonadota</taxon>
        <taxon>Gammaproteobacteria</taxon>
        <taxon>Enterobacterales</taxon>
        <taxon>Enterobacteriaceae</taxon>
        <taxon>Shigella</taxon>
    </lineage>
</organism>
<evidence type="ECO:0000313" key="3">
    <source>
        <dbReference type="Proteomes" id="UP000017944"/>
    </source>
</evidence>
<protein>
    <submittedName>
        <fullName evidence="2">MxiI protein</fullName>
    </submittedName>
</protein>
<dbReference type="Proteomes" id="UP000017944">
    <property type="component" value="Unassembled WGS sequence"/>
</dbReference>
<geneLocation type="plasmid" evidence="1">
    <name>unnamed</name>
</geneLocation>
<keyword evidence="1" id="KW-0614">Plasmid</keyword>
<sequence length="97" mass="10752">MNYIYPVNQVDIIKASDFQSQEISSLEEVVSAKYSDIKMDTDIQVSQIMEMVSNQESLNPESLAKLQMMLSNYSIGISLAGTLARKTVSAVETLLKS</sequence>
<dbReference type="InterPro" id="IPR047754">
    <property type="entry name" value="T3SS_SctI-like"/>
</dbReference>
<dbReference type="NCBIfam" id="NF038054">
    <property type="entry name" value="T3SS_SctI"/>
    <property type="match status" value="1"/>
</dbReference>
<dbReference type="RefSeq" id="WP_001106824.1">
    <property type="nucleotide sequence ID" value="NZ_AXUT01000016.1"/>
</dbReference>
<reference evidence="2 3" key="1">
    <citation type="submission" date="2013-10" db="EMBL/GenBank/DDBJ databases">
        <title>Draft genomes and the virulence plasmids of Sd1617 vaccine constructs: WRSd3 and WRSd5.</title>
        <authorList>
            <person name="Aksomboon Vongsawan A."/>
            <person name="Venkatesan M.M."/>
            <person name="Vaisvil B."/>
            <person name="Emel G."/>
            <person name="Kepatral V."/>
            <person name="Sethabutr O."/>
            <person name="Serichantalergs O."/>
            <person name="Mason C."/>
        </authorList>
    </citation>
    <scope>NUCLEOTIDE SEQUENCE [LARGE SCALE GENOMIC DNA]</scope>
    <source>
        <strain evidence="2 3">WRSd3</strain>
        <plasmid evidence="1">unnamed</plasmid>
    </source>
</reference>
<evidence type="ECO:0000313" key="2">
    <source>
        <dbReference type="EMBL" id="ESU82263.1"/>
    </source>
</evidence>
<accession>A0A090NZ23</accession>
<comment type="caution">
    <text evidence="2">The sequence shown here is derived from an EMBL/GenBank/DDBJ whole genome shotgun (WGS) entry which is preliminary data.</text>
</comment>
<gene>
    <name evidence="2" type="ORF">WRSd3_00199</name>
    <name evidence="1" type="ORF">WRSd3_p00195</name>
</gene>
<dbReference type="EMBL" id="AXUT01000778">
    <property type="protein sequence ID" value="ESU76043.1"/>
    <property type="molecule type" value="Genomic_DNA"/>
</dbReference>
<evidence type="ECO:0000313" key="1">
    <source>
        <dbReference type="EMBL" id="ESU76043.1"/>
    </source>
</evidence>